<organism evidence="2 3">
    <name type="scientific">Luteipulveratus mongoliensis</name>
    <dbReference type="NCBI Taxonomy" id="571913"/>
    <lineage>
        <taxon>Bacteria</taxon>
        <taxon>Bacillati</taxon>
        <taxon>Actinomycetota</taxon>
        <taxon>Actinomycetes</taxon>
        <taxon>Micrococcales</taxon>
        <taxon>Dermacoccaceae</taxon>
        <taxon>Luteipulveratus</taxon>
    </lineage>
</organism>
<protein>
    <submittedName>
        <fullName evidence="2">Uncharacterized protein</fullName>
    </submittedName>
</protein>
<accession>A0A0K1JDD0</accession>
<feature type="compositionally biased region" description="Low complexity" evidence="1">
    <location>
        <begin position="111"/>
        <end position="120"/>
    </location>
</feature>
<name>A0A0K1JDD0_9MICO</name>
<dbReference type="EMBL" id="CP011112">
    <property type="protein sequence ID" value="AKU14701.1"/>
    <property type="molecule type" value="Genomic_DNA"/>
</dbReference>
<sequence length="120" mass="12371">MAGTVVGAVALGFGDTDRLPSPPATSAAAEFNPFGTVRPTTLASASPTSEVAPTTTSAPKTLAAADASVLEASPLIRRSAAHHRRTDRTDPPRSTPTHHRTTKPTHKPTRTKSSSDSSTS</sequence>
<reference evidence="2 3" key="1">
    <citation type="submission" date="2015-03" db="EMBL/GenBank/DDBJ databases">
        <title>Luteipulveratus halotolerans sp. nov., a novel actinobacterium (Dermacoccaceae) from Sarawak, Malaysia.</title>
        <authorList>
            <person name="Juboi H."/>
            <person name="Basik A."/>
            <person name="Shamsul S.S."/>
            <person name="Arnold P."/>
            <person name="Schmitt E.K."/>
            <person name="Sanglier J.-J."/>
            <person name="Yeo T."/>
        </authorList>
    </citation>
    <scope>NUCLEOTIDE SEQUENCE [LARGE SCALE GENOMIC DNA]</scope>
    <source>
        <strain evidence="2 3">MN07-A0370</strain>
    </source>
</reference>
<feature type="compositionally biased region" description="Polar residues" evidence="1">
    <location>
        <begin position="38"/>
        <end position="59"/>
    </location>
</feature>
<keyword evidence="3" id="KW-1185">Reference proteome</keyword>
<feature type="compositionally biased region" description="Basic residues" evidence="1">
    <location>
        <begin position="96"/>
        <end position="110"/>
    </location>
</feature>
<evidence type="ECO:0000313" key="2">
    <source>
        <dbReference type="EMBL" id="AKU14701.1"/>
    </source>
</evidence>
<gene>
    <name evidence="2" type="ORF">VV02_00460</name>
</gene>
<proteinExistence type="predicted"/>
<evidence type="ECO:0000313" key="3">
    <source>
        <dbReference type="Proteomes" id="UP000066480"/>
    </source>
</evidence>
<evidence type="ECO:0000256" key="1">
    <source>
        <dbReference type="SAM" id="MobiDB-lite"/>
    </source>
</evidence>
<dbReference type="AlphaFoldDB" id="A0A0K1JDD0"/>
<dbReference type="Proteomes" id="UP000066480">
    <property type="component" value="Chromosome"/>
</dbReference>
<feature type="region of interest" description="Disordered" evidence="1">
    <location>
        <begin position="11"/>
        <end position="120"/>
    </location>
</feature>
<dbReference type="STRING" id="571913.VV02_00460"/>
<dbReference type="KEGG" id="lmoi:VV02_00460"/>